<evidence type="ECO:0008006" key="4">
    <source>
        <dbReference type="Google" id="ProtNLM"/>
    </source>
</evidence>
<organism evidence="2 3">
    <name type="scientific">Shewanella dokdonensis</name>
    <dbReference type="NCBI Taxonomy" id="712036"/>
    <lineage>
        <taxon>Bacteria</taxon>
        <taxon>Pseudomonadati</taxon>
        <taxon>Pseudomonadota</taxon>
        <taxon>Gammaproteobacteria</taxon>
        <taxon>Alteromonadales</taxon>
        <taxon>Shewanellaceae</taxon>
        <taxon>Shewanella</taxon>
    </lineage>
</organism>
<keyword evidence="1" id="KW-0812">Transmembrane</keyword>
<sequence>MVALLAVCFSGCLWFFEQGSKEALFWRSWHHSLIYVFVTLLILHVVCALSHLLDLIRD</sequence>
<feature type="transmembrane region" description="Helical" evidence="1">
    <location>
        <begin position="33"/>
        <end position="53"/>
    </location>
</feature>
<gene>
    <name evidence="2" type="ORF">KHX94_05235</name>
</gene>
<keyword evidence="1" id="KW-0472">Membrane</keyword>
<dbReference type="RefSeq" id="WP_213682638.1">
    <property type="nucleotide sequence ID" value="NZ_CP074572.1"/>
</dbReference>
<reference evidence="2 3" key="1">
    <citation type="journal article" date="2012" name="Int. J. Syst. Evol. Microbiol.">
        <title>Shewanella dokdonensis sp. nov., isolated from seawater.</title>
        <authorList>
            <person name="Sung H.R."/>
            <person name="Yoon J.H."/>
            <person name="Ghim S.Y."/>
        </authorList>
    </citation>
    <scope>NUCLEOTIDE SEQUENCE [LARGE SCALE GENOMIC DNA]</scope>
    <source>
        <strain evidence="2 3">DSM 23626</strain>
    </source>
</reference>
<evidence type="ECO:0000256" key="1">
    <source>
        <dbReference type="SAM" id="Phobius"/>
    </source>
</evidence>
<dbReference type="Proteomes" id="UP000676428">
    <property type="component" value="Chromosome"/>
</dbReference>
<accession>A0ABX8DH63</accession>
<keyword evidence="1" id="KW-1133">Transmembrane helix</keyword>
<dbReference type="EMBL" id="CP074572">
    <property type="protein sequence ID" value="QVK24025.1"/>
    <property type="molecule type" value="Genomic_DNA"/>
</dbReference>
<name>A0ABX8DH63_9GAMM</name>
<keyword evidence="3" id="KW-1185">Reference proteome</keyword>
<proteinExistence type="predicted"/>
<evidence type="ECO:0000313" key="2">
    <source>
        <dbReference type="EMBL" id="QVK24025.1"/>
    </source>
</evidence>
<protein>
    <recommendedName>
        <fullName evidence="4">Cytochrome b561 bacterial/Ni-hydrogenase domain-containing protein</fullName>
    </recommendedName>
</protein>
<evidence type="ECO:0000313" key="3">
    <source>
        <dbReference type="Proteomes" id="UP000676428"/>
    </source>
</evidence>